<dbReference type="PANTHER" id="PTHR21299:SF2">
    <property type="entry name" value="CYTIDYLATE KINASE"/>
    <property type="match status" value="1"/>
</dbReference>
<dbReference type="InterPro" id="IPR003136">
    <property type="entry name" value="Cytidylate_kin"/>
</dbReference>
<protein>
    <recommendedName>
        <fullName evidence="8">Cytidylate kinase</fullName>
        <shortName evidence="8">CK</shortName>
        <ecNumber evidence="8">2.7.4.25</ecNumber>
    </recommendedName>
    <alternativeName>
        <fullName evidence="8">Cytidine monophosphate kinase</fullName>
        <shortName evidence="8">CMP kinase</shortName>
    </alternativeName>
</protein>
<dbReference type="Proteomes" id="UP000885690">
    <property type="component" value="Unassembled WGS sequence"/>
</dbReference>
<evidence type="ECO:0000259" key="10">
    <source>
        <dbReference type="Pfam" id="PF02224"/>
    </source>
</evidence>
<dbReference type="PANTHER" id="PTHR21299">
    <property type="entry name" value="CYTIDYLATE KINASE/PANTOATE-BETA-ALANINE LIGASE"/>
    <property type="match status" value="1"/>
</dbReference>
<dbReference type="GO" id="GO:0036431">
    <property type="term" value="F:dCMP kinase activity"/>
    <property type="evidence" value="ECO:0007669"/>
    <property type="project" value="InterPro"/>
</dbReference>
<dbReference type="AlphaFoldDB" id="A0A7C0U761"/>
<proteinExistence type="inferred from homology"/>
<evidence type="ECO:0000256" key="5">
    <source>
        <dbReference type="ARBA" id="ARBA00022840"/>
    </source>
</evidence>
<dbReference type="EC" id="2.7.4.25" evidence="8"/>
<keyword evidence="5 8" id="KW-0067">ATP-binding</keyword>
<evidence type="ECO:0000256" key="7">
    <source>
        <dbReference type="ARBA" id="ARBA00048478"/>
    </source>
</evidence>
<dbReference type="Gene3D" id="3.40.50.300">
    <property type="entry name" value="P-loop containing nucleotide triphosphate hydrolases"/>
    <property type="match status" value="1"/>
</dbReference>
<dbReference type="NCBIfam" id="TIGR00017">
    <property type="entry name" value="cmk"/>
    <property type="match status" value="1"/>
</dbReference>
<dbReference type="Pfam" id="PF02224">
    <property type="entry name" value="Cytidylate_kin"/>
    <property type="match status" value="1"/>
</dbReference>
<keyword evidence="2 8" id="KW-0808">Transferase</keyword>
<comment type="similarity">
    <text evidence="1 8">Belongs to the cytidylate kinase family. Type 1 subfamily.</text>
</comment>
<gene>
    <name evidence="8" type="primary">cmk</name>
    <name evidence="11" type="ORF">ENF32_05375</name>
</gene>
<comment type="subcellular location">
    <subcellularLocation>
        <location evidence="8">Cytoplasm</location>
    </subcellularLocation>
</comment>
<dbReference type="CDD" id="cd02020">
    <property type="entry name" value="CMPK"/>
    <property type="match status" value="1"/>
</dbReference>
<evidence type="ECO:0000256" key="3">
    <source>
        <dbReference type="ARBA" id="ARBA00022741"/>
    </source>
</evidence>
<evidence type="ECO:0000256" key="6">
    <source>
        <dbReference type="ARBA" id="ARBA00047615"/>
    </source>
</evidence>
<comment type="caution">
    <text evidence="11">The sequence shown here is derived from an EMBL/GenBank/DDBJ whole genome shotgun (WGS) entry which is preliminary data.</text>
</comment>
<feature type="domain" description="Cytidylate kinase" evidence="10">
    <location>
        <begin position="10"/>
        <end position="225"/>
    </location>
</feature>
<dbReference type="EMBL" id="DQWS01000198">
    <property type="protein sequence ID" value="HDD53481.1"/>
    <property type="molecule type" value="Genomic_DNA"/>
</dbReference>
<keyword evidence="3 8" id="KW-0547">Nucleotide-binding</keyword>
<evidence type="ECO:0000313" key="11">
    <source>
        <dbReference type="EMBL" id="HDD53481.1"/>
    </source>
</evidence>
<comment type="catalytic activity">
    <reaction evidence="7 8">
        <text>CMP + ATP = CDP + ADP</text>
        <dbReference type="Rhea" id="RHEA:11600"/>
        <dbReference type="ChEBI" id="CHEBI:30616"/>
        <dbReference type="ChEBI" id="CHEBI:58069"/>
        <dbReference type="ChEBI" id="CHEBI:60377"/>
        <dbReference type="ChEBI" id="CHEBI:456216"/>
        <dbReference type="EC" id="2.7.4.25"/>
    </reaction>
</comment>
<comment type="catalytic activity">
    <reaction evidence="6 8">
        <text>dCMP + ATP = dCDP + ADP</text>
        <dbReference type="Rhea" id="RHEA:25094"/>
        <dbReference type="ChEBI" id="CHEBI:30616"/>
        <dbReference type="ChEBI" id="CHEBI:57566"/>
        <dbReference type="ChEBI" id="CHEBI:58593"/>
        <dbReference type="ChEBI" id="CHEBI:456216"/>
        <dbReference type="EC" id="2.7.4.25"/>
    </reaction>
</comment>
<dbReference type="InterPro" id="IPR011994">
    <property type="entry name" value="Cytidylate_kinase_dom"/>
</dbReference>
<keyword evidence="4 8" id="KW-0418">Kinase</keyword>
<evidence type="ECO:0000256" key="2">
    <source>
        <dbReference type="ARBA" id="ARBA00022679"/>
    </source>
</evidence>
<name>A0A7C0U761_9BACT</name>
<feature type="binding site" evidence="8">
    <location>
        <begin position="14"/>
        <end position="22"/>
    </location>
    <ligand>
        <name>ATP</name>
        <dbReference type="ChEBI" id="CHEBI:30616"/>
    </ligand>
</feature>
<reference evidence="11" key="1">
    <citation type="journal article" date="2020" name="mSystems">
        <title>Genome- and Community-Level Interaction Insights into Carbon Utilization and Element Cycling Functions of Hydrothermarchaeota in Hydrothermal Sediment.</title>
        <authorList>
            <person name="Zhou Z."/>
            <person name="Liu Y."/>
            <person name="Xu W."/>
            <person name="Pan J."/>
            <person name="Luo Z.H."/>
            <person name="Li M."/>
        </authorList>
    </citation>
    <scope>NUCLEOTIDE SEQUENCE [LARGE SCALE GENOMIC DNA]</scope>
    <source>
        <strain evidence="11">HyVt-115</strain>
    </source>
</reference>
<dbReference type="HAMAP" id="MF_00238">
    <property type="entry name" value="Cytidyl_kinase_type1"/>
    <property type="match status" value="1"/>
</dbReference>
<dbReference type="GO" id="GO:0005829">
    <property type="term" value="C:cytosol"/>
    <property type="evidence" value="ECO:0007669"/>
    <property type="project" value="TreeGrafter"/>
</dbReference>
<sequence>MKREESDPVVAIDGPAGSGKSTTARALARCLGWTYLDTGAIYRTLGWLAVQEGVSLDDEDVLVALCPRLDALSFRWGEDGLLLVFLGDVDVTQAIRGEEAGRWASDVSRHPRVREALLDLQRSFVRRGPLVIEGRDTGTVVFPKARWKFHLTASLEERARRRLREMGLEETPENLEKVKEAIMERDLQDATRPVAPLMRAEDAVEVDTTDLSPEEVVNLIKRLVKEG</sequence>
<evidence type="ECO:0000256" key="9">
    <source>
        <dbReference type="SAM" id="MobiDB-lite"/>
    </source>
</evidence>
<organism evidence="11">
    <name type="scientific">Thermosulfidibacter takaii</name>
    <dbReference type="NCBI Taxonomy" id="412593"/>
    <lineage>
        <taxon>Bacteria</taxon>
        <taxon>Pseudomonadati</taxon>
        <taxon>Thermosulfidibacterota</taxon>
        <taxon>Thermosulfidibacteria</taxon>
        <taxon>Thermosulfidibacterales</taxon>
        <taxon>Thermosulfidibacteraceae</taxon>
    </lineage>
</organism>
<evidence type="ECO:0000256" key="8">
    <source>
        <dbReference type="HAMAP-Rule" id="MF_00238"/>
    </source>
</evidence>
<evidence type="ECO:0000256" key="1">
    <source>
        <dbReference type="ARBA" id="ARBA00009427"/>
    </source>
</evidence>
<dbReference type="GO" id="GO:0005524">
    <property type="term" value="F:ATP binding"/>
    <property type="evidence" value="ECO:0007669"/>
    <property type="project" value="UniProtKB-UniRule"/>
</dbReference>
<dbReference type="InterPro" id="IPR027417">
    <property type="entry name" value="P-loop_NTPase"/>
</dbReference>
<dbReference type="GO" id="GO:0015949">
    <property type="term" value="P:nucleobase-containing small molecule interconversion"/>
    <property type="evidence" value="ECO:0007669"/>
    <property type="project" value="TreeGrafter"/>
</dbReference>
<dbReference type="GO" id="GO:0006220">
    <property type="term" value="P:pyrimidine nucleotide metabolic process"/>
    <property type="evidence" value="ECO:0007669"/>
    <property type="project" value="UniProtKB-UniRule"/>
</dbReference>
<feature type="region of interest" description="Disordered" evidence="9">
    <location>
        <begin position="1"/>
        <end position="20"/>
    </location>
</feature>
<accession>A0A7C0U761</accession>
<keyword evidence="8" id="KW-0963">Cytoplasm</keyword>
<evidence type="ECO:0000256" key="4">
    <source>
        <dbReference type="ARBA" id="ARBA00022777"/>
    </source>
</evidence>
<dbReference type="SUPFAM" id="SSF52540">
    <property type="entry name" value="P-loop containing nucleoside triphosphate hydrolases"/>
    <property type="match status" value="1"/>
</dbReference>